<dbReference type="GO" id="GO:0008955">
    <property type="term" value="F:peptidoglycan glycosyltransferase activity"/>
    <property type="evidence" value="ECO:0007669"/>
    <property type="project" value="UniProtKB-EC"/>
</dbReference>
<dbReference type="Gene3D" id="3.40.710.10">
    <property type="entry name" value="DD-peptidase/beta-lactamase superfamily"/>
    <property type="match status" value="1"/>
</dbReference>
<feature type="domain" description="Penicillin-binding protein transpeptidase" evidence="13">
    <location>
        <begin position="309"/>
        <end position="544"/>
    </location>
</feature>
<dbReference type="SUPFAM" id="SSF53955">
    <property type="entry name" value="Lysozyme-like"/>
    <property type="match status" value="1"/>
</dbReference>
<dbReference type="OrthoDB" id="9766909at2"/>
<dbReference type="InterPro" id="IPR009647">
    <property type="entry name" value="PBP_C"/>
</dbReference>
<dbReference type="InterPro" id="IPR012338">
    <property type="entry name" value="Beta-lactam/transpept-like"/>
</dbReference>
<dbReference type="GO" id="GO:0030288">
    <property type="term" value="C:outer membrane-bounded periplasmic space"/>
    <property type="evidence" value="ECO:0007669"/>
    <property type="project" value="TreeGrafter"/>
</dbReference>
<comment type="similarity">
    <text evidence="2">In the C-terminal section; belongs to the transpeptidase family.</text>
</comment>
<feature type="region of interest" description="Disordered" evidence="12">
    <location>
        <begin position="578"/>
        <end position="611"/>
    </location>
</feature>
<organism evidence="16 17">
    <name type="scientific">Zavarzinia aquatilis</name>
    <dbReference type="NCBI Taxonomy" id="2211142"/>
    <lineage>
        <taxon>Bacteria</taxon>
        <taxon>Pseudomonadati</taxon>
        <taxon>Pseudomonadota</taxon>
        <taxon>Alphaproteobacteria</taxon>
        <taxon>Rhodospirillales</taxon>
        <taxon>Zavarziniaceae</taxon>
        <taxon>Zavarzinia</taxon>
    </lineage>
</organism>
<dbReference type="RefSeq" id="WP_109903333.1">
    <property type="nucleotide sequence ID" value="NZ_QGLE01000002.1"/>
</dbReference>
<dbReference type="PANTHER" id="PTHR32282">
    <property type="entry name" value="BINDING PROTEIN TRANSPEPTIDASE, PUTATIVE-RELATED"/>
    <property type="match status" value="1"/>
</dbReference>
<evidence type="ECO:0000256" key="7">
    <source>
        <dbReference type="ARBA" id="ARBA00022679"/>
    </source>
</evidence>
<evidence type="ECO:0000259" key="14">
    <source>
        <dbReference type="Pfam" id="PF00912"/>
    </source>
</evidence>
<evidence type="ECO:0000256" key="12">
    <source>
        <dbReference type="SAM" id="MobiDB-lite"/>
    </source>
</evidence>
<evidence type="ECO:0000256" key="2">
    <source>
        <dbReference type="ARBA" id="ARBA00007090"/>
    </source>
</evidence>
<dbReference type="EC" id="2.4.99.28" evidence="10"/>
<evidence type="ECO:0000256" key="10">
    <source>
        <dbReference type="ARBA" id="ARBA00044770"/>
    </source>
</evidence>
<keyword evidence="7" id="KW-0808">Transferase</keyword>
<dbReference type="AlphaFoldDB" id="A0A317EH28"/>
<dbReference type="PANTHER" id="PTHR32282:SF15">
    <property type="entry name" value="PENICILLIN-BINDING PROTEIN 1C"/>
    <property type="match status" value="1"/>
</dbReference>
<name>A0A317EH28_9PROT</name>
<dbReference type="GO" id="GO:0006508">
    <property type="term" value="P:proteolysis"/>
    <property type="evidence" value="ECO:0007669"/>
    <property type="project" value="UniProtKB-KW"/>
</dbReference>
<dbReference type="Gene3D" id="1.10.3810.10">
    <property type="entry name" value="Biosynthetic peptidoglycan transglycosylase-like"/>
    <property type="match status" value="1"/>
</dbReference>
<comment type="pathway">
    <text evidence="1">Cell wall biogenesis; peptidoglycan biosynthesis.</text>
</comment>
<sequence length="710" mass="76198">MKRLNFGRGWRRLAFCAGVAAVTLMAAAILLDRLYPLPLDLVAARSTIVLDAGGQPLRAFQTGDGRWRFTARPVDVDPRYLAMLTAYEDRRFADHWGVDPIAVLRATGQALLSGRIVSGASTLTMQTARLIEPRPRTFGSKLIEMARALQLEWYLSKDDILGLYLTLAPYGGNLEGVRAASLFYFGKEPDHLTDAEAALLVALPQSPERRRPDRHEDVARQMRDEVLTRVAAAGVITEAAAREAMEEEVPVARLPAPFFAPHLAERLHMADPGASVIASTIERDLQQKLEDLAARSVAQFEATANIAILVVANDGRRVVASVGSAGYFDRRRAGPIDMTMAVRSPGSALKPFIYGMGFEELVCHPETIVVDRPTHFGGYAPKNFDRLYRGEVKLAEALQLSLNIPAVAVLDLVGPRRFAARLAGVGVRLRLPDPGAEPSLPIALGGVGVTLRDLVTLYAALADGGRALPLRDRIHDEAGVPATLLSASAAWQVSSILRDTPPPPHLLPGEATSDGRQIAYKTGTSYGFRDAWAIGYDKDYTVGVWVGRPDGSFSPGRMGRDAAAPLVFAAFSMLPPPGPDALRRPPPPPGTLVASQSELPPGLKRLRPRRGGDVSAIAAGRDTLRLAAPLDGSTIEVPRLPDGTLSTVLLRASGGTMPLTFLVNGRPIATTAFRRQAEWQPDGIGRTSVTVLDASGRAASADVWLASPGS</sequence>
<accession>A0A317EH28</accession>
<keyword evidence="8" id="KW-0378">Hydrolase</keyword>
<dbReference type="UniPathway" id="UPA00219"/>
<dbReference type="GO" id="GO:0004180">
    <property type="term" value="F:carboxypeptidase activity"/>
    <property type="evidence" value="ECO:0007669"/>
    <property type="project" value="UniProtKB-KW"/>
</dbReference>
<evidence type="ECO:0000313" key="17">
    <source>
        <dbReference type="Proteomes" id="UP000245461"/>
    </source>
</evidence>
<comment type="caution">
    <text evidence="16">The sequence shown here is derived from an EMBL/GenBank/DDBJ whole genome shotgun (WGS) entry which is preliminary data.</text>
</comment>
<comment type="catalytic activity">
    <reaction evidence="11">
        <text>[GlcNAc-(1-&gt;4)-Mur2Ac(oyl-L-Ala-gamma-D-Glu-L-Lys-D-Ala-D-Ala)](n)-di-trans,octa-cis-undecaprenyl diphosphate + beta-D-GlcNAc-(1-&gt;4)-Mur2Ac(oyl-L-Ala-gamma-D-Glu-L-Lys-D-Ala-D-Ala)-di-trans,octa-cis-undecaprenyl diphosphate = [GlcNAc-(1-&gt;4)-Mur2Ac(oyl-L-Ala-gamma-D-Glu-L-Lys-D-Ala-D-Ala)](n+1)-di-trans,octa-cis-undecaprenyl diphosphate + di-trans,octa-cis-undecaprenyl diphosphate + H(+)</text>
        <dbReference type="Rhea" id="RHEA:23708"/>
        <dbReference type="Rhea" id="RHEA-COMP:9602"/>
        <dbReference type="Rhea" id="RHEA-COMP:9603"/>
        <dbReference type="ChEBI" id="CHEBI:15378"/>
        <dbReference type="ChEBI" id="CHEBI:58405"/>
        <dbReference type="ChEBI" id="CHEBI:60033"/>
        <dbReference type="ChEBI" id="CHEBI:78435"/>
        <dbReference type="EC" id="2.4.99.28"/>
    </reaction>
</comment>
<gene>
    <name evidence="16" type="primary">pbpC</name>
    <name evidence="16" type="ORF">DKG74_05205</name>
</gene>
<keyword evidence="5" id="KW-0645">Protease</keyword>
<dbReference type="InterPro" id="IPR036950">
    <property type="entry name" value="PBP_transglycosylase"/>
</dbReference>
<dbReference type="InterPro" id="IPR023346">
    <property type="entry name" value="Lysozyme-like_dom_sf"/>
</dbReference>
<dbReference type="InterPro" id="IPR001264">
    <property type="entry name" value="Glyco_trans_51"/>
</dbReference>
<dbReference type="Pfam" id="PF06832">
    <property type="entry name" value="BiPBP_C"/>
    <property type="match status" value="1"/>
</dbReference>
<dbReference type="Pfam" id="PF00905">
    <property type="entry name" value="Transpeptidase"/>
    <property type="match status" value="1"/>
</dbReference>
<evidence type="ECO:0000256" key="6">
    <source>
        <dbReference type="ARBA" id="ARBA00022676"/>
    </source>
</evidence>
<proteinExistence type="inferred from homology"/>
<keyword evidence="6" id="KW-0328">Glycosyltransferase</keyword>
<feature type="domain" description="Glycosyl transferase family 51" evidence="14">
    <location>
        <begin position="64"/>
        <end position="230"/>
    </location>
</feature>
<dbReference type="SUPFAM" id="SSF56601">
    <property type="entry name" value="beta-lactamase/transpeptidase-like"/>
    <property type="match status" value="1"/>
</dbReference>
<evidence type="ECO:0000256" key="1">
    <source>
        <dbReference type="ARBA" id="ARBA00004752"/>
    </source>
</evidence>
<feature type="domain" description="Penicillin-binding C-terminal" evidence="15">
    <location>
        <begin position="620"/>
        <end position="700"/>
    </location>
</feature>
<dbReference type="Pfam" id="PF00912">
    <property type="entry name" value="Transgly"/>
    <property type="match status" value="1"/>
</dbReference>
<evidence type="ECO:0000256" key="3">
    <source>
        <dbReference type="ARBA" id="ARBA00007739"/>
    </source>
</evidence>
<dbReference type="Proteomes" id="UP000245461">
    <property type="component" value="Unassembled WGS sequence"/>
</dbReference>
<dbReference type="InterPro" id="IPR050396">
    <property type="entry name" value="Glycosyltr_51/Transpeptidase"/>
</dbReference>
<comment type="similarity">
    <text evidence="3">In the N-terminal section; belongs to the glycosyltransferase 51 family.</text>
</comment>
<dbReference type="NCBIfam" id="TIGR02073">
    <property type="entry name" value="PBP_1c"/>
    <property type="match status" value="1"/>
</dbReference>
<evidence type="ECO:0000256" key="9">
    <source>
        <dbReference type="ARBA" id="ARBA00023268"/>
    </source>
</evidence>
<dbReference type="EMBL" id="QGLE01000002">
    <property type="protein sequence ID" value="PWR25390.1"/>
    <property type="molecule type" value="Genomic_DNA"/>
</dbReference>
<reference evidence="16 17" key="1">
    <citation type="submission" date="2018-05" db="EMBL/GenBank/DDBJ databases">
        <title>Zavarzinia sp. HR-AS.</title>
        <authorList>
            <person name="Lee Y."/>
            <person name="Jeon C.O."/>
        </authorList>
    </citation>
    <scope>NUCLEOTIDE SEQUENCE [LARGE SCALE GENOMIC DNA]</scope>
    <source>
        <strain evidence="16 17">HR-AS</strain>
    </source>
</reference>
<dbReference type="GO" id="GO:0009252">
    <property type="term" value="P:peptidoglycan biosynthetic process"/>
    <property type="evidence" value="ECO:0007669"/>
    <property type="project" value="UniProtKB-UniPathway"/>
</dbReference>
<keyword evidence="4" id="KW-0121">Carboxypeptidase</keyword>
<protein>
    <recommendedName>
        <fullName evidence="10">peptidoglycan glycosyltransferase</fullName>
        <ecNumber evidence="10">2.4.99.28</ecNumber>
    </recommendedName>
</protein>
<dbReference type="InterPro" id="IPR001460">
    <property type="entry name" value="PCN-bd_Tpept"/>
</dbReference>
<evidence type="ECO:0000256" key="5">
    <source>
        <dbReference type="ARBA" id="ARBA00022670"/>
    </source>
</evidence>
<evidence type="ECO:0000256" key="4">
    <source>
        <dbReference type="ARBA" id="ARBA00022645"/>
    </source>
</evidence>
<evidence type="ECO:0000259" key="13">
    <source>
        <dbReference type="Pfam" id="PF00905"/>
    </source>
</evidence>
<dbReference type="GO" id="GO:0008658">
    <property type="term" value="F:penicillin binding"/>
    <property type="evidence" value="ECO:0007669"/>
    <property type="project" value="InterPro"/>
</dbReference>
<keyword evidence="9" id="KW-0511">Multifunctional enzyme</keyword>
<evidence type="ECO:0000256" key="11">
    <source>
        <dbReference type="ARBA" id="ARBA00049902"/>
    </source>
</evidence>
<keyword evidence="17" id="KW-1185">Reference proteome</keyword>
<evidence type="ECO:0000313" key="16">
    <source>
        <dbReference type="EMBL" id="PWR25390.1"/>
    </source>
</evidence>
<evidence type="ECO:0000259" key="15">
    <source>
        <dbReference type="Pfam" id="PF06832"/>
    </source>
</evidence>
<feature type="compositionally biased region" description="Pro residues" evidence="12">
    <location>
        <begin position="578"/>
        <end position="590"/>
    </location>
</feature>
<evidence type="ECO:0000256" key="8">
    <source>
        <dbReference type="ARBA" id="ARBA00022801"/>
    </source>
</evidence>
<dbReference type="InterPro" id="IPR011815">
    <property type="entry name" value="PBP_1c"/>
</dbReference>